<proteinExistence type="predicted"/>
<dbReference type="Proteomes" id="UP000008812">
    <property type="component" value="Chromosome"/>
</dbReference>
<feature type="transmembrane region" description="Helical" evidence="1">
    <location>
        <begin position="76"/>
        <end position="96"/>
    </location>
</feature>
<dbReference type="EMBL" id="CP001047">
    <property type="protein sequence ID" value="ACF07097.1"/>
    <property type="molecule type" value="Genomic_DNA"/>
</dbReference>
<dbReference type="InterPro" id="IPR011528">
    <property type="entry name" value="NERD"/>
</dbReference>
<dbReference type="KEGG" id="mat:MARTH_orf173"/>
<keyword evidence="1" id="KW-0812">Transmembrane</keyword>
<keyword evidence="1" id="KW-1133">Transmembrane helix</keyword>
<dbReference type="eggNOG" id="ENOG5030MS8">
    <property type="taxonomic scope" value="Bacteria"/>
</dbReference>
<protein>
    <submittedName>
        <fullName evidence="3">Conserved protein</fullName>
    </submittedName>
</protein>
<gene>
    <name evidence="3" type="ordered locus">MARTH_orf173</name>
</gene>
<evidence type="ECO:0000256" key="1">
    <source>
        <dbReference type="SAM" id="Phobius"/>
    </source>
</evidence>
<dbReference type="PROSITE" id="PS50965">
    <property type="entry name" value="NERD"/>
    <property type="match status" value="1"/>
</dbReference>
<evidence type="ECO:0000313" key="4">
    <source>
        <dbReference type="Proteomes" id="UP000008812"/>
    </source>
</evidence>
<keyword evidence="4" id="KW-1185">Reference proteome</keyword>
<dbReference type="HOGENOM" id="CLU_1319742_0_0_14"/>
<organism evidence="3 4">
    <name type="scientific">Metamycoplasma arthritidis (strain 158L3-1)</name>
    <name type="common">Mycoplasma arthritidis</name>
    <dbReference type="NCBI Taxonomy" id="243272"/>
    <lineage>
        <taxon>Bacteria</taxon>
        <taxon>Bacillati</taxon>
        <taxon>Mycoplasmatota</taxon>
        <taxon>Mycoplasmoidales</taxon>
        <taxon>Metamycoplasmataceae</taxon>
        <taxon>Metamycoplasma</taxon>
    </lineage>
</organism>
<reference evidence="3 4" key="1">
    <citation type="journal article" date="2008" name="Infect. Immun.">
        <title>Genome of Mycoplasma arthritidis.</title>
        <authorList>
            <person name="Dybvig K."/>
            <person name="Zuhua C."/>
            <person name="Lao P."/>
            <person name="Jordan D.S."/>
            <person name="French C.T."/>
            <person name="Tu A.H."/>
            <person name="Loraine A.E."/>
        </authorList>
    </citation>
    <scope>NUCLEOTIDE SEQUENCE [LARGE SCALE GENOMIC DNA]</scope>
    <source>
        <strain evidence="3 4">158L3-1</strain>
    </source>
</reference>
<feature type="domain" description="NERD" evidence="2">
    <location>
        <begin position="40"/>
        <end position="158"/>
    </location>
</feature>
<dbReference type="AlphaFoldDB" id="B3PM45"/>
<evidence type="ECO:0000313" key="3">
    <source>
        <dbReference type="EMBL" id="ACF07097.1"/>
    </source>
</evidence>
<accession>B3PM45</accession>
<keyword evidence="1" id="KW-0472">Membrane</keyword>
<sequence>MDGKYILGISLGLALMFALILTFGLVFFFVRKNSKQRELQEKENLQALQDTLSTYAKSNNSLLLKKATYKYDKNKIFSSGPILISPFALFVIYPFFAEGEVDGNCLEREWSHQFDNKKKIFPNPVLKNDLVIKHILNLIPQQVPIISLMLLIENNAKYDIYNLPDYLLLCKEDELFDSLNDAKNELEAVLDNEAIIKISDTLKKFQQK</sequence>
<name>B3PM45_META1</name>
<dbReference type="RefSeq" id="WP_012498054.1">
    <property type="nucleotide sequence ID" value="NC_011025.1"/>
</dbReference>
<evidence type="ECO:0000259" key="2">
    <source>
        <dbReference type="PROSITE" id="PS50965"/>
    </source>
</evidence>
<feature type="transmembrane region" description="Helical" evidence="1">
    <location>
        <begin position="6"/>
        <end position="30"/>
    </location>
</feature>
<dbReference type="STRING" id="243272.MARTH_orf173"/>